<sequence>MPPPRPAGGGSARGGGAQGRDEIEPAPARIARPRAHGPAGTGGGGLRPGLAGPRHPQARAVPHQHRQEPGGNRGAGGLDDAVLARLSGALLRLGAGLPLFGGRRLALLRLLPGGGFVFGEAGGAVAEDEARGLPRIRLGDLRAPVEAGEEAGDPKGEERRAQRGDAEPGRDVAQLRDGIVAAPRTAMRRLFGIRRKAVAWRWKHRSHGARRHVREVEMEGQPIGQGGRGGLVLADPLVEEDEPEPRRPGLRQPVPLHPHTPGIEGGGEMRGGALPHQLGHRGDEQSPIGLGQQPGLGHRPTGRKRRREVEPADEPVLGDARRYPP</sequence>
<evidence type="ECO:0000313" key="2">
    <source>
        <dbReference type="EMBL" id="CAA2106918.1"/>
    </source>
</evidence>
<feature type="compositionally biased region" description="Basic and acidic residues" evidence="1">
    <location>
        <begin position="152"/>
        <end position="172"/>
    </location>
</feature>
<feature type="compositionally biased region" description="Gly residues" evidence="1">
    <location>
        <begin position="7"/>
        <end position="18"/>
    </location>
</feature>
<proteinExistence type="predicted"/>
<evidence type="ECO:0000256" key="1">
    <source>
        <dbReference type="SAM" id="MobiDB-lite"/>
    </source>
</evidence>
<gene>
    <name evidence="2" type="ORF">MBUL_03905</name>
</gene>
<feature type="region of interest" description="Disordered" evidence="1">
    <location>
        <begin position="1"/>
        <end position="76"/>
    </location>
</feature>
<protein>
    <submittedName>
        <fullName evidence="2">Uncharacterized protein</fullName>
    </submittedName>
</protein>
<name>A0A679JDW0_9HYPH</name>
<accession>A0A679JDW0</accession>
<organism evidence="2">
    <name type="scientific">Methylobacterium bullatum</name>
    <dbReference type="NCBI Taxonomy" id="570505"/>
    <lineage>
        <taxon>Bacteria</taxon>
        <taxon>Pseudomonadati</taxon>
        <taxon>Pseudomonadota</taxon>
        <taxon>Alphaproteobacteria</taxon>
        <taxon>Hyphomicrobiales</taxon>
        <taxon>Methylobacteriaceae</taxon>
        <taxon>Methylobacterium</taxon>
    </lineage>
</organism>
<reference evidence="2" key="1">
    <citation type="submission" date="2019-12" db="EMBL/GenBank/DDBJ databases">
        <authorList>
            <person name="Cremers G."/>
        </authorList>
    </citation>
    <scope>NUCLEOTIDE SEQUENCE</scope>
    <source>
        <strain evidence="2">Mbul1</strain>
    </source>
</reference>
<feature type="region of interest" description="Disordered" evidence="1">
    <location>
        <begin position="239"/>
        <end position="325"/>
    </location>
</feature>
<dbReference type="EMBL" id="LR743504">
    <property type="protein sequence ID" value="CAA2106918.1"/>
    <property type="molecule type" value="Genomic_DNA"/>
</dbReference>
<feature type="region of interest" description="Disordered" evidence="1">
    <location>
        <begin position="142"/>
        <end position="172"/>
    </location>
</feature>
<dbReference type="AlphaFoldDB" id="A0A679JDW0"/>